<dbReference type="EMBL" id="AP019307">
    <property type="protein sequence ID" value="BBH16788.1"/>
    <property type="molecule type" value="Genomic_DNA"/>
</dbReference>
<proteinExistence type="predicted"/>
<name>A0A3G9IZL8_9ACTN</name>
<accession>A0A3G9IZL8</accession>
<dbReference type="RefSeq" id="WP_125567442.1">
    <property type="nucleotide sequence ID" value="NZ_AP019307.1"/>
</dbReference>
<dbReference type="KEGG" id="nbe:Back2_10750"/>
<sequence>MSGEIIERMLVRRDLDVVAKVATDPLTILPIIGGFGRFDPLDVDAAGCGLWDVFINLGTNQVGGRVEVVRLGERHLQWSSVRGTHHSMDIRVEPDADGAVVEFHLQSRLAGGLTGRISQFVSKGIVSRHLVAGLDQLRHYIEHEM</sequence>
<dbReference type="AlphaFoldDB" id="A0A3G9IZL8"/>
<dbReference type="Gene3D" id="3.30.530.20">
    <property type="match status" value="1"/>
</dbReference>
<gene>
    <name evidence="1" type="ORF">Back2_10750</name>
</gene>
<evidence type="ECO:0008006" key="3">
    <source>
        <dbReference type="Google" id="ProtNLM"/>
    </source>
</evidence>
<organism evidence="1 2">
    <name type="scientific">Nocardioides baekrokdamisoli</name>
    <dbReference type="NCBI Taxonomy" id="1804624"/>
    <lineage>
        <taxon>Bacteria</taxon>
        <taxon>Bacillati</taxon>
        <taxon>Actinomycetota</taxon>
        <taxon>Actinomycetes</taxon>
        <taxon>Propionibacteriales</taxon>
        <taxon>Nocardioidaceae</taxon>
        <taxon>Nocardioides</taxon>
    </lineage>
</organism>
<keyword evidence="2" id="KW-1185">Reference proteome</keyword>
<dbReference type="SUPFAM" id="SSF55961">
    <property type="entry name" value="Bet v1-like"/>
    <property type="match status" value="1"/>
</dbReference>
<evidence type="ECO:0000313" key="2">
    <source>
        <dbReference type="Proteomes" id="UP000271573"/>
    </source>
</evidence>
<dbReference type="Proteomes" id="UP000271573">
    <property type="component" value="Chromosome"/>
</dbReference>
<dbReference type="InterPro" id="IPR023393">
    <property type="entry name" value="START-like_dom_sf"/>
</dbReference>
<evidence type="ECO:0000313" key="1">
    <source>
        <dbReference type="EMBL" id="BBH16788.1"/>
    </source>
</evidence>
<dbReference type="OrthoDB" id="4724112at2"/>
<protein>
    <recommendedName>
        <fullName evidence="3">Cyclase</fullName>
    </recommendedName>
</protein>
<reference evidence="1 2" key="1">
    <citation type="submission" date="2018-11" db="EMBL/GenBank/DDBJ databases">
        <title>Complete genome sequence of Nocardioides baekrokdamisoli strain KCTC 39748.</title>
        <authorList>
            <person name="Kang S.W."/>
            <person name="Lee K.C."/>
            <person name="Kim K.K."/>
            <person name="Kim J.S."/>
            <person name="Kim D.S."/>
            <person name="Ko S.H."/>
            <person name="Yang S.H."/>
            <person name="Shin Y.K."/>
            <person name="Lee J.S."/>
        </authorList>
    </citation>
    <scope>NUCLEOTIDE SEQUENCE [LARGE SCALE GENOMIC DNA]</scope>
    <source>
        <strain evidence="1 2">KCTC 39748</strain>
    </source>
</reference>